<feature type="region of interest" description="Disordered" evidence="1">
    <location>
        <begin position="65"/>
        <end position="89"/>
    </location>
</feature>
<dbReference type="OrthoDB" id="2693204at2759"/>
<dbReference type="EMBL" id="KN820868">
    <property type="protein sequence ID" value="KIJ05583.1"/>
    <property type="molecule type" value="Genomic_DNA"/>
</dbReference>
<protein>
    <submittedName>
        <fullName evidence="2">Uncharacterized protein</fullName>
    </submittedName>
</protein>
<evidence type="ECO:0000256" key="1">
    <source>
        <dbReference type="SAM" id="MobiDB-lite"/>
    </source>
</evidence>
<dbReference type="Proteomes" id="UP000053647">
    <property type="component" value="Unassembled WGS sequence"/>
</dbReference>
<organism evidence="2 3">
    <name type="scientific">Paxillus involutus ATCC 200175</name>
    <dbReference type="NCBI Taxonomy" id="664439"/>
    <lineage>
        <taxon>Eukaryota</taxon>
        <taxon>Fungi</taxon>
        <taxon>Dikarya</taxon>
        <taxon>Basidiomycota</taxon>
        <taxon>Agaricomycotina</taxon>
        <taxon>Agaricomycetes</taxon>
        <taxon>Agaricomycetidae</taxon>
        <taxon>Boletales</taxon>
        <taxon>Paxilineae</taxon>
        <taxon>Paxillaceae</taxon>
        <taxon>Paxillus</taxon>
    </lineage>
</organism>
<evidence type="ECO:0000313" key="2">
    <source>
        <dbReference type="EMBL" id="KIJ05583.1"/>
    </source>
</evidence>
<dbReference type="AlphaFoldDB" id="A0A0C9T206"/>
<gene>
    <name evidence="2" type="ORF">PAXINDRAFT_21174</name>
</gene>
<evidence type="ECO:0000313" key="3">
    <source>
        <dbReference type="Proteomes" id="UP000053647"/>
    </source>
</evidence>
<name>A0A0C9T206_PAXIN</name>
<reference evidence="2 3" key="1">
    <citation type="submission" date="2014-06" db="EMBL/GenBank/DDBJ databases">
        <authorList>
            <consortium name="DOE Joint Genome Institute"/>
            <person name="Kuo A."/>
            <person name="Kohler A."/>
            <person name="Nagy L.G."/>
            <person name="Floudas D."/>
            <person name="Copeland A."/>
            <person name="Barry K.W."/>
            <person name="Cichocki N."/>
            <person name="Veneault-Fourrey C."/>
            <person name="LaButti K."/>
            <person name="Lindquist E.A."/>
            <person name="Lipzen A."/>
            <person name="Lundell T."/>
            <person name="Morin E."/>
            <person name="Murat C."/>
            <person name="Sun H."/>
            <person name="Tunlid A."/>
            <person name="Henrissat B."/>
            <person name="Grigoriev I.V."/>
            <person name="Hibbett D.S."/>
            <person name="Martin F."/>
            <person name="Nordberg H.P."/>
            <person name="Cantor M.N."/>
            <person name="Hua S.X."/>
        </authorList>
    </citation>
    <scope>NUCLEOTIDE SEQUENCE [LARGE SCALE GENOMIC DNA]</scope>
    <source>
        <strain evidence="2 3">ATCC 200175</strain>
    </source>
</reference>
<keyword evidence="3" id="KW-1185">Reference proteome</keyword>
<proteinExistence type="predicted"/>
<accession>A0A0C9T206</accession>
<reference evidence="3" key="2">
    <citation type="submission" date="2015-01" db="EMBL/GenBank/DDBJ databases">
        <title>Evolutionary Origins and Diversification of the Mycorrhizal Mutualists.</title>
        <authorList>
            <consortium name="DOE Joint Genome Institute"/>
            <consortium name="Mycorrhizal Genomics Consortium"/>
            <person name="Kohler A."/>
            <person name="Kuo A."/>
            <person name="Nagy L.G."/>
            <person name="Floudas D."/>
            <person name="Copeland A."/>
            <person name="Barry K.W."/>
            <person name="Cichocki N."/>
            <person name="Veneault-Fourrey C."/>
            <person name="LaButti K."/>
            <person name="Lindquist E.A."/>
            <person name="Lipzen A."/>
            <person name="Lundell T."/>
            <person name="Morin E."/>
            <person name="Murat C."/>
            <person name="Riley R."/>
            <person name="Ohm R."/>
            <person name="Sun H."/>
            <person name="Tunlid A."/>
            <person name="Henrissat B."/>
            <person name="Grigoriev I.V."/>
            <person name="Hibbett D.S."/>
            <person name="Martin F."/>
        </authorList>
    </citation>
    <scope>NUCLEOTIDE SEQUENCE [LARGE SCALE GENOMIC DNA]</scope>
    <source>
        <strain evidence="3">ATCC 200175</strain>
    </source>
</reference>
<sequence>MSFPARTYIPIDKSNAITMLEDIIFLEVDRIVPNWNTYSFSIQVVTPGTKTVVFRLADACSPAEATKRLRETSPDSNLEETEVKHEPTGSTALTVKEEDLPETIEGETALTVKEEDLMDTVAVHTQDLTANISPQSCTCIPTARLVISKENLNSNLPRDLLHYRLHMKRAASMEPLEQGVTMKTTKKRRSL</sequence>
<dbReference type="HOGENOM" id="CLU_1349314_0_0_1"/>